<feature type="transmembrane region" description="Helical" evidence="5">
    <location>
        <begin position="12"/>
        <end position="30"/>
    </location>
</feature>
<dbReference type="GeneID" id="70584756"/>
<gene>
    <name evidence="7" type="ORF">SAMN02745782_02571</name>
</gene>
<feature type="transmembrane region" description="Helical" evidence="5">
    <location>
        <begin position="149"/>
        <end position="168"/>
    </location>
</feature>
<dbReference type="InterPro" id="IPR007016">
    <property type="entry name" value="O-antigen_ligase-rel_domated"/>
</dbReference>
<evidence type="ECO:0000256" key="1">
    <source>
        <dbReference type="ARBA" id="ARBA00004141"/>
    </source>
</evidence>
<dbReference type="AlphaFoldDB" id="A0A1T4REN5"/>
<evidence type="ECO:0000256" key="2">
    <source>
        <dbReference type="ARBA" id="ARBA00022692"/>
    </source>
</evidence>
<organism evidence="7 8">
    <name type="scientific">Vibrio cincinnatiensis DSM 19608</name>
    <dbReference type="NCBI Taxonomy" id="1123491"/>
    <lineage>
        <taxon>Bacteria</taxon>
        <taxon>Pseudomonadati</taxon>
        <taxon>Pseudomonadota</taxon>
        <taxon>Gammaproteobacteria</taxon>
        <taxon>Vibrionales</taxon>
        <taxon>Vibrionaceae</taxon>
        <taxon>Vibrio</taxon>
    </lineage>
</organism>
<dbReference type="STRING" id="1123491.SAMN02745782_02571"/>
<dbReference type="EMBL" id="FUXB01000013">
    <property type="protein sequence ID" value="SKA14101.1"/>
    <property type="molecule type" value="Genomic_DNA"/>
</dbReference>
<dbReference type="OrthoDB" id="6358855at2"/>
<dbReference type="RefSeq" id="WP_078926941.1">
    <property type="nucleotide sequence ID" value="NZ_FUXB01000013.1"/>
</dbReference>
<evidence type="ECO:0000256" key="3">
    <source>
        <dbReference type="ARBA" id="ARBA00022989"/>
    </source>
</evidence>
<sequence>MNIKVLSNHHIINFLILSPYFFSFSFLMLLENSSKIVVPIIILSCIITLSSENNIIKVIRENISSPLYCGLIIYTIYSIFSYYYHGFSSRELRALICLTILFFTFPFYRIDISILKGLIYLGCSTVFINSIYHNVYLGEYRWAGTMNPIPYATICASLFIACFSIFLCSNKNIERIISCVFLVFSATSILLTQSRGVWLAVFISIIALLTINIRHTKIERKYIAIIISSVIFTFFLMKESIEQRIDQTKQEILLISHGDLKSSIGLRLQMWLSVPDVIKDNYIIGIGDTHEKTLKILYKEGKISPSLHKFSPSHYHNQYLDRLVKMGILGLLMLIAILLSPLRGITQQNRLRQCLIIGTISTYFISSLTDVPFNHPQSLTIYLLLLFPLCKRETKHNG</sequence>
<keyword evidence="8" id="KW-1185">Reference proteome</keyword>
<feature type="domain" description="O-antigen ligase-related" evidence="6">
    <location>
        <begin position="181"/>
        <end position="335"/>
    </location>
</feature>
<dbReference type="Proteomes" id="UP000190834">
    <property type="component" value="Unassembled WGS sequence"/>
</dbReference>
<name>A0A1T4REN5_VIBCI</name>
<feature type="transmembrane region" description="Helical" evidence="5">
    <location>
        <begin position="117"/>
        <end position="137"/>
    </location>
</feature>
<dbReference type="GO" id="GO:0016020">
    <property type="term" value="C:membrane"/>
    <property type="evidence" value="ECO:0007669"/>
    <property type="project" value="UniProtKB-SubCell"/>
</dbReference>
<keyword evidence="2 5" id="KW-0812">Transmembrane</keyword>
<feature type="transmembrane region" description="Helical" evidence="5">
    <location>
        <begin position="323"/>
        <end position="342"/>
    </location>
</feature>
<evidence type="ECO:0000256" key="4">
    <source>
        <dbReference type="ARBA" id="ARBA00023136"/>
    </source>
</evidence>
<proteinExistence type="predicted"/>
<reference evidence="8" key="1">
    <citation type="submission" date="2017-02" db="EMBL/GenBank/DDBJ databases">
        <authorList>
            <person name="Varghese N."/>
            <person name="Submissions S."/>
        </authorList>
    </citation>
    <scope>NUCLEOTIDE SEQUENCE [LARGE SCALE GENOMIC DNA]</scope>
    <source>
        <strain evidence="8">DSM 19608</strain>
    </source>
</reference>
<evidence type="ECO:0000313" key="8">
    <source>
        <dbReference type="Proteomes" id="UP000190834"/>
    </source>
</evidence>
<feature type="transmembrane region" description="Helical" evidence="5">
    <location>
        <begin position="221"/>
        <end position="237"/>
    </location>
</feature>
<comment type="subcellular location">
    <subcellularLocation>
        <location evidence="1">Membrane</location>
        <topology evidence="1">Multi-pass membrane protein</topology>
    </subcellularLocation>
</comment>
<keyword evidence="7" id="KW-0436">Ligase</keyword>
<dbReference type="PANTHER" id="PTHR37422:SF17">
    <property type="entry name" value="O-ANTIGEN LIGASE"/>
    <property type="match status" value="1"/>
</dbReference>
<dbReference type="Pfam" id="PF04932">
    <property type="entry name" value="Wzy_C"/>
    <property type="match status" value="1"/>
</dbReference>
<feature type="transmembrane region" description="Helical" evidence="5">
    <location>
        <begin position="92"/>
        <end position="110"/>
    </location>
</feature>
<feature type="transmembrane region" description="Helical" evidence="5">
    <location>
        <begin position="197"/>
        <end position="214"/>
    </location>
</feature>
<protein>
    <submittedName>
        <fullName evidence="7">O-antigen ligase</fullName>
    </submittedName>
</protein>
<accession>A0A1T4REN5</accession>
<keyword evidence="4 5" id="KW-0472">Membrane</keyword>
<dbReference type="PANTHER" id="PTHR37422">
    <property type="entry name" value="TEICHURONIC ACID BIOSYNTHESIS PROTEIN TUAE"/>
    <property type="match status" value="1"/>
</dbReference>
<evidence type="ECO:0000259" key="6">
    <source>
        <dbReference type="Pfam" id="PF04932"/>
    </source>
</evidence>
<keyword evidence="3 5" id="KW-1133">Transmembrane helix</keyword>
<dbReference type="GO" id="GO:0016874">
    <property type="term" value="F:ligase activity"/>
    <property type="evidence" value="ECO:0007669"/>
    <property type="project" value="UniProtKB-KW"/>
</dbReference>
<feature type="transmembrane region" description="Helical" evidence="5">
    <location>
        <begin position="175"/>
        <end position="191"/>
    </location>
</feature>
<feature type="transmembrane region" description="Helical" evidence="5">
    <location>
        <begin position="67"/>
        <end position="86"/>
    </location>
</feature>
<evidence type="ECO:0000256" key="5">
    <source>
        <dbReference type="SAM" id="Phobius"/>
    </source>
</evidence>
<evidence type="ECO:0000313" key="7">
    <source>
        <dbReference type="EMBL" id="SKA14101.1"/>
    </source>
</evidence>
<dbReference type="InterPro" id="IPR051533">
    <property type="entry name" value="WaaL-like"/>
</dbReference>
<feature type="transmembrane region" description="Helical" evidence="5">
    <location>
        <begin position="36"/>
        <end position="55"/>
    </location>
</feature>